<accession>A0AAN1LA61</accession>
<protein>
    <submittedName>
        <fullName evidence="3">MobA-related protein</fullName>
    </submittedName>
</protein>
<keyword evidence="1" id="KW-0460">Magnesium</keyword>
<dbReference type="Pfam" id="PF12804">
    <property type="entry name" value="NTP_transf_3"/>
    <property type="match status" value="1"/>
</dbReference>
<evidence type="ECO:0000313" key="3">
    <source>
        <dbReference type="EMBL" id="ATG43247.1"/>
    </source>
</evidence>
<dbReference type="GO" id="GO:0016779">
    <property type="term" value="F:nucleotidyltransferase activity"/>
    <property type="evidence" value="ECO:0007669"/>
    <property type="project" value="UniProtKB-ARBA"/>
</dbReference>
<proteinExistence type="predicted"/>
<dbReference type="PANTHER" id="PTHR43777:SF1">
    <property type="entry name" value="MOLYBDENUM COFACTOR CYTIDYLYLTRANSFERASE"/>
    <property type="match status" value="1"/>
</dbReference>
<evidence type="ECO:0000259" key="2">
    <source>
        <dbReference type="Pfam" id="PF12804"/>
    </source>
</evidence>
<dbReference type="PANTHER" id="PTHR43777">
    <property type="entry name" value="MOLYBDENUM COFACTOR CYTIDYLYLTRANSFERASE"/>
    <property type="match status" value="1"/>
</dbReference>
<dbReference type="CDD" id="cd04182">
    <property type="entry name" value="GT_2_like_f"/>
    <property type="match status" value="1"/>
</dbReference>
<dbReference type="InterPro" id="IPR029044">
    <property type="entry name" value="Nucleotide-diphossugar_trans"/>
</dbReference>
<name>A0AAN1LA61_9RHOB</name>
<dbReference type="RefSeq" id="WP_096871192.1">
    <property type="nucleotide sequence ID" value="NZ_CP010715.1"/>
</dbReference>
<evidence type="ECO:0000256" key="1">
    <source>
        <dbReference type="ARBA" id="ARBA00022842"/>
    </source>
</evidence>
<evidence type="ECO:0000313" key="4">
    <source>
        <dbReference type="Proteomes" id="UP000218606"/>
    </source>
</evidence>
<sequence>MTAIAALILAAGRSSRMRGRDKLLEPVDGIPLLARICVAAAQSTAMTYVTLPTPDHPRAAVIRDHCQGARPVYVPDAEEGMAASIRAGIGALSRAYDAVMILPADMPELTAKDLARVVAQASSTPDQILRATGADGTFGHPVVFPRRHFTALSQLTGDQGARAILKAAQHQGEIIRPVPLPASHALTDLDTPEAWAAWRQARKSTSTE</sequence>
<dbReference type="SUPFAM" id="SSF53448">
    <property type="entry name" value="Nucleotide-diphospho-sugar transferases"/>
    <property type="match status" value="1"/>
</dbReference>
<gene>
    <name evidence="3" type="ORF">PhaeoP13_01303</name>
</gene>
<feature type="domain" description="MobA-like NTP transferase" evidence="2">
    <location>
        <begin position="6"/>
        <end position="168"/>
    </location>
</feature>
<dbReference type="InterPro" id="IPR025877">
    <property type="entry name" value="MobA-like_NTP_Trfase"/>
</dbReference>
<dbReference type="EMBL" id="CP010767">
    <property type="protein sequence ID" value="ATG43247.1"/>
    <property type="molecule type" value="Genomic_DNA"/>
</dbReference>
<reference evidence="3 4" key="1">
    <citation type="journal article" date="2017" name="Front. Microbiol.">
        <title>Phaeobacter piscinae sp. nov., a species of the Roseobacter group and potential aquaculture probiont.</title>
        <authorList>
            <person name="Sonnenschein E.C."/>
            <person name="Phippen C.B.W."/>
            <person name="Nielsen K.F."/>
            <person name="Mateiu R.V."/>
            <person name="Melchiorsen J."/>
            <person name="Gram L."/>
            <person name="Overmann J."/>
            <person name="Freese H.M."/>
        </authorList>
    </citation>
    <scope>NUCLEOTIDE SEQUENCE [LARGE SCALE GENOMIC DNA]</scope>
    <source>
        <strain evidence="3 4">P13</strain>
    </source>
</reference>
<dbReference type="Gene3D" id="3.90.550.10">
    <property type="entry name" value="Spore Coat Polysaccharide Biosynthesis Protein SpsA, Chain A"/>
    <property type="match status" value="1"/>
</dbReference>
<organism evidence="3 4">
    <name type="scientific">Phaeobacter piscinae</name>
    <dbReference type="NCBI Taxonomy" id="1580596"/>
    <lineage>
        <taxon>Bacteria</taxon>
        <taxon>Pseudomonadati</taxon>
        <taxon>Pseudomonadota</taxon>
        <taxon>Alphaproteobacteria</taxon>
        <taxon>Rhodobacterales</taxon>
        <taxon>Roseobacteraceae</taxon>
        <taxon>Phaeobacter</taxon>
    </lineage>
</organism>
<dbReference type="Proteomes" id="UP000218606">
    <property type="component" value="Chromosome"/>
</dbReference>
<dbReference type="AlphaFoldDB" id="A0AAN1LA61"/>